<feature type="compositionally biased region" description="Polar residues" evidence="6">
    <location>
        <begin position="158"/>
        <end position="175"/>
    </location>
</feature>
<dbReference type="FunFam" id="3.30.160.60:FF:000624">
    <property type="entry name" value="zinc finger protein 697"/>
    <property type="match status" value="1"/>
</dbReference>
<feature type="domain" description="C2H2-type" evidence="7">
    <location>
        <begin position="443"/>
        <end position="470"/>
    </location>
</feature>
<keyword evidence="2" id="KW-0677">Repeat</keyword>
<evidence type="ECO:0000313" key="8">
    <source>
        <dbReference type="EMBL" id="KAF5403779.1"/>
    </source>
</evidence>
<feature type="domain" description="C2H2-type" evidence="7">
    <location>
        <begin position="501"/>
        <end position="528"/>
    </location>
</feature>
<evidence type="ECO:0000256" key="5">
    <source>
        <dbReference type="PROSITE-ProRule" id="PRU00042"/>
    </source>
</evidence>
<dbReference type="InterPro" id="IPR036236">
    <property type="entry name" value="Znf_C2H2_sf"/>
</dbReference>
<evidence type="ECO:0000256" key="2">
    <source>
        <dbReference type="ARBA" id="ARBA00022737"/>
    </source>
</evidence>
<evidence type="ECO:0000256" key="3">
    <source>
        <dbReference type="ARBA" id="ARBA00022771"/>
    </source>
</evidence>
<evidence type="ECO:0000256" key="4">
    <source>
        <dbReference type="ARBA" id="ARBA00022833"/>
    </source>
</evidence>
<dbReference type="PANTHER" id="PTHR23235:SF170">
    <property type="entry name" value="FI01014P-RELATED"/>
    <property type="match status" value="1"/>
</dbReference>
<keyword evidence="4" id="KW-0862">Zinc</keyword>
<dbReference type="Gene3D" id="3.30.160.60">
    <property type="entry name" value="Classic Zinc Finger"/>
    <property type="match status" value="3"/>
</dbReference>
<keyword evidence="3 5" id="KW-0863">Zinc-finger</keyword>
<gene>
    <name evidence="8" type="ORF">PHET_02755</name>
</gene>
<comment type="caution">
    <text evidence="8">The sequence shown here is derived from an EMBL/GenBank/DDBJ whole genome shotgun (WGS) entry which is preliminary data.</text>
</comment>
<keyword evidence="1" id="KW-0479">Metal-binding</keyword>
<evidence type="ECO:0000256" key="6">
    <source>
        <dbReference type="SAM" id="MobiDB-lite"/>
    </source>
</evidence>
<evidence type="ECO:0000259" key="7">
    <source>
        <dbReference type="PROSITE" id="PS50157"/>
    </source>
</evidence>
<feature type="region of interest" description="Disordered" evidence="6">
    <location>
        <begin position="207"/>
        <end position="226"/>
    </location>
</feature>
<proteinExistence type="predicted"/>
<dbReference type="GO" id="GO:0000981">
    <property type="term" value="F:DNA-binding transcription factor activity, RNA polymerase II-specific"/>
    <property type="evidence" value="ECO:0007669"/>
    <property type="project" value="TreeGrafter"/>
</dbReference>
<dbReference type="PANTHER" id="PTHR23235">
    <property type="entry name" value="KRUEPPEL-LIKE TRANSCRIPTION FACTOR"/>
    <property type="match status" value="1"/>
</dbReference>
<accession>A0A8J4WKA3</accession>
<dbReference type="AlphaFoldDB" id="A0A8J4WKA3"/>
<evidence type="ECO:0000256" key="1">
    <source>
        <dbReference type="ARBA" id="ARBA00022723"/>
    </source>
</evidence>
<dbReference type="GO" id="GO:0000978">
    <property type="term" value="F:RNA polymerase II cis-regulatory region sequence-specific DNA binding"/>
    <property type="evidence" value="ECO:0007669"/>
    <property type="project" value="TreeGrafter"/>
</dbReference>
<evidence type="ECO:0000313" key="9">
    <source>
        <dbReference type="Proteomes" id="UP000748531"/>
    </source>
</evidence>
<dbReference type="PROSITE" id="PS50157">
    <property type="entry name" value="ZINC_FINGER_C2H2_2"/>
    <property type="match status" value="3"/>
</dbReference>
<dbReference type="GO" id="GO:0008270">
    <property type="term" value="F:zinc ion binding"/>
    <property type="evidence" value="ECO:0007669"/>
    <property type="project" value="UniProtKB-KW"/>
</dbReference>
<reference evidence="8" key="1">
    <citation type="submission" date="2019-05" db="EMBL/GenBank/DDBJ databases">
        <title>Annotation for the trematode Paragonimus heterotremus.</title>
        <authorList>
            <person name="Choi Y.-J."/>
        </authorList>
    </citation>
    <scope>NUCLEOTIDE SEQUENCE</scope>
    <source>
        <strain evidence="8">LC</strain>
    </source>
</reference>
<feature type="compositionally biased region" description="Polar residues" evidence="6">
    <location>
        <begin position="525"/>
        <end position="538"/>
    </location>
</feature>
<dbReference type="EMBL" id="LUCH01001045">
    <property type="protein sequence ID" value="KAF5403779.1"/>
    <property type="molecule type" value="Genomic_DNA"/>
</dbReference>
<dbReference type="FunFam" id="3.30.160.60:FF:000072">
    <property type="entry name" value="zinc finger protein 143 isoform X1"/>
    <property type="match status" value="1"/>
</dbReference>
<dbReference type="InterPro" id="IPR013087">
    <property type="entry name" value="Znf_C2H2_type"/>
</dbReference>
<dbReference type="Pfam" id="PF00096">
    <property type="entry name" value="zf-C2H2"/>
    <property type="match status" value="3"/>
</dbReference>
<dbReference type="OrthoDB" id="6365676at2759"/>
<keyword evidence="9" id="KW-1185">Reference proteome</keyword>
<dbReference type="Proteomes" id="UP000748531">
    <property type="component" value="Unassembled WGS sequence"/>
</dbReference>
<protein>
    <recommendedName>
        <fullName evidence="7">C2H2-type domain-containing protein</fullName>
    </recommendedName>
</protein>
<sequence length="538" mass="60974">MHSEQYPRETSNDFNSSQVDYRWRSAQSDSQRCDFGTDEFRAAPITWTGATCQPMKLIRASPEVHSIINPTGVHPCTSTTVAAHNSYFPDQLTVKQLTSAETKPNSFWNSQELEVLKCRLREHLKRLGEQNSPVCAVGSNHHVQQEIVKEITFSRHSISSLTPSRNGSNTLSPCYQPQPHREPSQSSAFQPVGSAKSDYARHTILSDASSSKQKVKITSPPNSGSLPMHLTASTPLISCKPLADLLWLYDVSSRPLGCTFSHDHILGHSSHLPIAKTRSVAAAKIPSSHFDYREHLLGSESKIFNPTLCDMKHEQNFQSISDFPRRAIMPTAKEDERASYGEELWLRESNETSSEMVTSLVNKPPTKQPHRSRTIVSKTDPSNLRLKHLPTKKHQIPKGLELRTRFRRKCQKCVCLNCISGRNSRSLMHDKNEKSVTSNRKIHLCGLCGKTYGKTSHLKAHLRWHNDERPFRCAHTFCNKAFTRSDELQRHMRTHTGEKRFVCESCGKRFMRSDHLSKHKKTHEPPQSISSTLSNRSL</sequence>
<dbReference type="SUPFAM" id="SSF57667">
    <property type="entry name" value="beta-beta-alpha zinc fingers"/>
    <property type="match status" value="1"/>
</dbReference>
<feature type="domain" description="C2H2-type" evidence="7">
    <location>
        <begin position="471"/>
        <end position="500"/>
    </location>
</feature>
<name>A0A8J4WKA3_9TREM</name>
<dbReference type="PROSITE" id="PS00028">
    <property type="entry name" value="ZINC_FINGER_C2H2_1"/>
    <property type="match status" value="3"/>
</dbReference>
<feature type="region of interest" description="Disordered" evidence="6">
    <location>
        <begin position="514"/>
        <end position="538"/>
    </location>
</feature>
<organism evidence="8 9">
    <name type="scientific">Paragonimus heterotremus</name>
    <dbReference type="NCBI Taxonomy" id="100268"/>
    <lineage>
        <taxon>Eukaryota</taxon>
        <taxon>Metazoa</taxon>
        <taxon>Spiralia</taxon>
        <taxon>Lophotrochozoa</taxon>
        <taxon>Platyhelminthes</taxon>
        <taxon>Trematoda</taxon>
        <taxon>Digenea</taxon>
        <taxon>Plagiorchiida</taxon>
        <taxon>Troglotremata</taxon>
        <taxon>Troglotrematidae</taxon>
        <taxon>Paragonimus</taxon>
    </lineage>
</organism>
<dbReference type="SMART" id="SM00355">
    <property type="entry name" value="ZnF_C2H2"/>
    <property type="match status" value="3"/>
</dbReference>
<feature type="region of interest" description="Disordered" evidence="6">
    <location>
        <begin position="158"/>
        <end position="193"/>
    </location>
</feature>